<dbReference type="SUPFAM" id="SSF53383">
    <property type="entry name" value="PLP-dependent transferases"/>
    <property type="match status" value="1"/>
</dbReference>
<dbReference type="PANTHER" id="PTHR30244">
    <property type="entry name" value="TRANSAMINASE"/>
    <property type="match status" value="1"/>
</dbReference>
<sequence length="368" mass="42850">MYIPRYPTLWPKYFFLRERSFLPFPLNYENIIFYNRGLSAIFDAIKILGLSPGDKVLLPSYTCIDTVMPFLNNGIDISFYNINEDLSINKKDLENRIEDRVKALFFIHYFGFPQDLDYIEFLKKKFNIFLIEDCAHAFLSEINDRYLGNLGDVSIFTLRKMIPVHNVGILVVNNDEIDDLFSNYNKISSVFKGTLSRIIENIKFRSGITFPAKNLKMMEKAIESTIINNQQKKIYPKKGISTINKKLLNNFDYIKIKNTRRSNFEILLDWVKNRKNITPVFDSLPDGVSPMSFPVILEKRDIVCKLMNIHGIDAYPWPFLPTGLENSYKVSHYLAENIMLLPLHQDLKTKHLNYITMLLEKALAVASK</sequence>
<proteinExistence type="inferred from homology"/>
<dbReference type="PANTHER" id="PTHR30244:SF34">
    <property type="entry name" value="DTDP-4-AMINO-4,6-DIDEOXYGALACTOSE TRANSAMINASE"/>
    <property type="match status" value="1"/>
</dbReference>
<organism evidence="2 3">
    <name type="scientific">Candidatus Schekmanbacteria bacterium GWA2_38_11</name>
    <dbReference type="NCBI Taxonomy" id="1817876"/>
    <lineage>
        <taxon>Bacteria</taxon>
        <taxon>Candidatus Schekmaniibacteriota</taxon>
    </lineage>
</organism>
<dbReference type="InterPro" id="IPR000653">
    <property type="entry name" value="DegT/StrS_aminotransferase"/>
</dbReference>
<gene>
    <name evidence="2" type="ORF">A2042_01470</name>
</gene>
<dbReference type="AlphaFoldDB" id="A0A1F7RKP4"/>
<evidence type="ECO:0008006" key="4">
    <source>
        <dbReference type="Google" id="ProtNLM"/>
    </source>
</evidence>
<reference evidence="2 3" key="1">
    <citation type="journal article" date="2016" name="Nat. Commun.">
        <title>Thousands of microbial genomes shed light on interconnected biogeochemical processes in an aquifer system.</title>
        <authorList>
            <person name="Anantharaman K."/>
            <person name="Brown C.T."/>
            <person name="Hug L.A."/>
            <person name="Sharon I."/>
            <person name="Castelle C.J."/>
            <person name="Probst A.J."/>
            <person name="Thomas B.C."/>
            <person name="Singh A."/>
            <person name="Wilkins M.J."/>
            <person name="Karaoz U."/>
            <person name="Brodie E.L."/>
            <person name="Williams K.H."/>
            <person name="Hubbard S.S."/>
            <person name="Banfield J.F."/>
        </authorList>
    </citation>
    <scope>NUCLEOTIDE SEQUENCE [LARGE SCALE GENOMIC DNA]</scope>
</reference>
<dbReference type="GO" id="GO:0000271">
    <property type="term" value="P:polysaccharide biosynthetic process"/>
    <property type="evidence" value="ECO:0007669"/>
    <property type="project" value="TreeGrafter"/>
</dbReference>
<dbReference type="Gene3D" id="3.40.640.10">
    <property type="entry name" value="Type I PLP-dependent aspartate aminotransferase-like (Major domain)"/>
    <property type="match status" value="1"/>
</dbReference>
<protein>
    <recommendedName>
        <fullName evidence="4">DegT/DnrJ/EryC1/StrS aminotransferase</fullName>
    </recommendedName>
</protein>
<name>A0A1F7RKP4_9BACT</name>
<evidence type="ECO:0000313" key="2">
    <source>
        <dbReference type="EMBL" id="OGL41467.1"/>
    </source>
</evidence>
<keyword evidence="1" id="KW-0663">Pyridoxal phosphate</keyword>
<comment type="caution">
    <text evidence="2">The sequence shown here is derived from an EMBL/GenBank/DDBJ whole genome shotgun (WGS) entry which is preliminary data.</text>
</comment>
<evidence type="ECO:0000313" key="3">
    <source>
        <dbReference type="Proteomes" id="UP000178526"/>
    </source>
</evidence>
<accession>A0A1F7RKP4</accession>
<evidence type="ECO:0000256" key="1">
    <source>
        <dbReference type="RuleBase" id="RU004508"/>
    </source>
</evidence>
<dbReference type="GO" id="GO:0008483">
    <property type="term" value="F:transaminase activity"/>
    <property type="evidence" value="ECO:0007669"/>
    <property type="project" value="TreeGrafter"/>
</dbReference>
<dbReference type="GO" id="GO:0030170">
    <property type="term" value="F:pyridoxal phosphate binding"/>
    <property type="evidence" value="ECO:0007669"/>
    <property type="project" value="TreeGrafter"/>
</dbReference>
<dbReference type="InterPro" id="IPR015421">
    <property type="entry name" value="PyrdxlP-dep_Trfase_major"/>
</dbReference>
<dbReference type="Proteomes" id="UP000178526">
    <property type="component" value="Unassembled WGS sequence"/>
</dbReference>
<dbReference type="InterPro" id="IPR015424">
    <property type="entry name" value="PyrdxlP-dep_Trfase"/>
</dbReference>
<comment type="similarity">
    <text evidence="1">Belongs to the DegT/DnrJ/EryC1 family.</text>
</comment>
<dbReference type="Pfam" id="PF01041">
    <property type="entry name" value="DegT_DnrJ_EryC1"/>
    <property type="match status" value="1"/>
</dbReference>
<dbReference type="EMBL" id="MGDB01000070">
    <property type="protein sequence ID" value="OGL41467.1"/>
    <property type="molecule type" value="Genomic_DNA"/>
</dbReference>